<dbReference type="Gene3D" id="1.10.10.60">
    <property type="entry name" value="Homeodomain-like"/>
    <property type="match status" value="2"/>
</dbReference>
<evidence type="ECO:0000259" key="8">
    <source>
        <dbReference type="PROSITE" id="PS50090"/>
    </source>
</evidence>
<dbReference type="Gramene" id="Pp3c15_1270V3.2">
    <property type="protein sequence ID" value="Pp3c15_1270V3.2"/>
    <property type="gene ID" value="Pp3c15_1270"/>
</dbReference>
<evidence type="ECO:0000256" key="3">
    <source>
        <dbReference type="ARBA" id="ARBA00023015"/>
    </source>
</evidence>
<dbReference type="InterPro" id="IPR009057">
    <property type="entry name" value="Homeodomain-like_sf"/>
</dbReference>
<feature type="compositionally biased region" description="Polar residues" evidence="7">
    <location>
        <begin position="337"/>
        <end position="353"/>
    </location>
</feature>
<dbReference type="PANTHER" id="PTHR47997:SF75">
    <property type="entry name" value="MYB DOMAIN PROTEIN 55"/>
    <property type="match status" value="1"/>
</dbReference>
<reference evidence="11" key="3">
    <citation type="submission" date="2020-12" db="UniProtKB">
        <authorList>
            <consortium name="EnsemblPlants"/>
        </authorList>
    </citation>
    <scope>IDENTIFICATION</scope>
</reference>
<name>A0A2K1JBH4_PHYPA</name>
<reference evidence="10 12" key="1">
    <citation type="journal article" date="2008" name="Science">
        <title>The Physcomitrella genome reveals evolutionary insights into the conquest of land by plants.</title>
        <authorList>
            <person name="Rensing S."/>
            <person name="Lang D."/>
            <person name="Zimmer A."/>
            <person name="Terry A."/>
            <person name="Salamov A."/>
            <person name="Shapiro H."/>
            <person name="Nishiyama T."/>
            <person name="Perroud P.-F."/>
            <person name="Lindquist E."/>
            <person name="Kamisugi Y."/>
            <person name="Tanahashi T."/>
            <person name="Sakakibara K."/>
            <person name="Fujita T."/>
            <person name="Oishi K."/>
            <person name="Shin-I T."/>
            <person name="Kuroki Y."/>
            <person name="Toyoda A."/>
            <person name="Suzuki Y."/>
            <person name="Hashimoto A."/>
            <person name="Yamaguchi K."/>
            <person name="Sugano A."/>
            <person name="Kohara Y."/>
            <person name="Fujiyama A."/>
            <person name="Anterola A."/>
            <person name="Aoki S."/>
            <person name="Ashton N."/>
            <person name="Barbazuk W.B."/>
            <person name="Barker E."/>
            <person name="Bennetzen J."/>
            <person name="Bezanilla M."/>
            <person name="Blankenship R."/>
            <person name="Cho S.H."/>
            <person name="Dutcher S."/>
            <person name="Estelle M."/>
            <person name="Fawcett J.A."/>
            <person name="Gundlach H."/>
            <person name="Hanada K."/>
            <person name="Heyl A."/>
            <person name="Hicks K.A."/>
            <person name="Hugh J."/>
            <person name="Lohr M."/>
            <person name="Mayer K."/>
            <person name="Melkozernov A."/>
            <person name="Murata T."/>
            <person name="Nelson D."/>
            <person name="Pils B."/>
            <person name="Prigge M."/>
            <person name="Reiss B."/>
            <person name="Renner T."/>
            <person name="Rombauts S."/>
            <person name="Rushton P."/>
            <person name="Sanderfoot A."/>
            <person name="Schween G."/>
            <person name="Shiu S.-H."/>
            <person name="Stueber K."/>
            <person name="Theodoulou F.L."/>
            <person name="Tu H."/>
            <person name="Van de Peer Y."/>
            <person name="Verrier P.J."/>
            <person name="Waters E."/>
            <person name="Wood A."/>
            <person name="Yang L."/>
            <person name="Cove D."/>
            <person name="Cuming A."/>
            <person name="Hasebe M."/>
            <person name="Lucas S."/>
            <person name="Mishler D.B."/>
            <person name="Reski R."/>
            <person name="Grigoriev I."/>
            <person name="Quatrano R.S."/>
            <person name="Boore J.L."/>
        </authorList>
    </citation>
    <scope>NUCLEOTIDE SEQUENCE [LARGE SCALE GENOMIC DNA]</scope>
    <source>
        <strain evidence="11 12">cv. Gransden 2004</strain>
    </source>
</reference>
<feature type="region of interest" description="Disordered" evidence="7">
    <location>
        <begin position="332"/>
        <end position="387"/>
    </location>
</feature>
<dbReference type="EnsemblPlants" id="Pp3c15_1270V3.1">
    <property type="protein sequence ID" value="Pp3c15_1270V3.1"/>
    <property type="gene ID" value="Pp3c15_1270"/>
</dbReference>
<dbReference type="SMART" id="SM00717">
    <property type="entry name" value="SANT"/>
    <property type="match status" value="2"/>
</dbReference>
<dbReference type="PaxDb" id="3218-PP1S211_139V6.1"/>
<feature type="domain" description="HTH myb-type" evidence="9">
    <location>
        <begin position="66"/>
        <end position="116"/>
    </location>
</feature>
<organism evidence="10">
    <name type="scientific">Physcomitrium patens</name>
    <name type="common">Spreading-leaved earth moss</name>
    <name type="synonym">Physcomitrella patens</name>
    <dbReference type="NCBI Taxonomy" id="3218"/>
    <lineage>
        <taxon>Eukaryota</taxon>
        <taxon>Viridiplantae</taxon>
        <taxon>Streptophyta</taxon>
        <taxon>Embryophyta</taxon>
        <taxon>Bryophyta</taxon>
        <taxon>Bryophytina</taxon>
        <taxon>Bryopsida</taxon>
        <taxon>Funariidae</taxon>
        <taxon>Funariales</taxon>
        <taxon>Funariaceae</taxon>
        <taxon>Physcomitrium</taxon>
    </lineage>
</organism>
<keyword evidence="6" id="KW-0539">Nucleus</keyword>
<evidence type="ECO:0000256" key="5">
    <source>
        <dbReference type="ARBA" id="ARBA00023163"/>
    </source>
</evidence>
<dbReference type="PROSITE" id="PS51294">
    <property type="entry name" value="HTH_MYB"/>
    <property type="match status" value="2"/>
</dbReference>
<dbReference type="EMBL" id="ABEU02000015">
    <property type="protein sequence ID" value="PNR38880.1"/>
    <property type="molecule type" value="Genomic_DNA"/>
</dbReference>
<dbReference type="AlphaFoldDB" id="A0A2K1JBH4"/>
<dbReference type="GO" id="GO:0006355">
    <property type="term" value="P:regulation of DNA-templated transcription"/>
    <property type="evidence" value="ECO:0000318"/>
    <property type="project" value="GO_Central"/>
</dbReference>
<dbReference type="GO" id="GO:0005634">
    <property type="term" value="C:nucleus"/>
    <property type="evidence" value="ECO:0000318"/>
    <property type="project" value="GO_Central"/>
</dbReference>
<evidence type="ECO:0000313" key="11">
    <source>
        <dbReference type="EnsemblPlants" id="Pp3c15_1270V3.1"/>
    </source>
</evidence>
<dbReference type="InterPro" id="IPR001005">
    <property type="entry name" value="SANT/Myb"/>
</dbReference>
<evidence type="ECO:0000256" key="4">
    <source>
        <dbReference type="ARBA" id="ARBA00023125"/>
    </source>
</evidence>
<dbReference type="EnsemblPlants" id="Pp3c15_1270V3.2">
    <property type="protein sequence ID" value="Pp3c15_1270V3.2"/>
    <property type="gene ID" value="Pp3c15_1270"/>
</dbReference>
<dbReference type="PANTHER" id="PTHR47997">
    <property type="entry name" value="MYB DOMAIN PROTEIN 55"/>
    <property type="match status" value="1"/>
</dbReference>
<dbReference type="InterPro" id="IPR017930">
    <property type="entry name" value="Myb_dom"/>
</dbReference>
<dbReference type="RefSeq" id="XP_024396303.1">
    <property type="nucleotide sequence ID" value="XM_024540535.2"/>
</dbReference>
<dbReference type="CDD" id="cd00167">
    <property type="entry name" value="SANT"/>
    <property type="match status" value="2"/>
</dbReference>
<keyword evidence="3" id="KW-0805">Transcription regulation</keyword>
<feature type="domain" description="Myb-like" evidence="8">
    <location>
        <begin position="62"/>
        <end position="112"/>
    </location>
</feature>
<reference evidence="10 12" key="2">
    <citation type="journal article" date="2018" name="Plant J.">
        <title>The Physcomitrella patens chromosome-scale assembly reveals moss genome structure and evolution.</title>
        <authorList>
            <person name="Lang D."/>
            <person name="Ullrich K.K."/>
            <person name="Murat F."/>
            <person name="Fuchs J."/>
            <person name="Jenkins J."/>
            <person name="Haas F.B."/>
            <person name="Piednoel M."/>
            <person name="Gundlach H."/>
            <person name="Van Bel M."/>
            <person name="Meyberg R."/>
            <person name="Vives C."/>
            <person name="Morata J."/>
            <person name="Symeonidi A."/>
            <person name="Hiss M."/>
            <person name="Muchero W."/>
            <person name="Kamisugi Y."/>
            <person name="Saleh O."/>
            <person name="Blanc G."/>
            <person name="Decker E.L."/>
            <person name="van Gessel N."/>
            <person name="Grimwood J."/>
            <person name="Hayes R.D."/>
            <person name="Graham S.W."/>
            <person name="Gunter L.E."/>
            <person name="McDaniel S.F."/>
            <person name="Hoernstein S.N.W."/>
            <person name="Larsson A."/>
            <person name="Li F.W."/>
            <person name="Perroud P.F."/>
            <person name="Phillips J."/>
            <person name="Ranjan P."/>
            <person name="Rokshar D.S."/>
            <person name="Rothfels C.J."/>
            <person name="Schneider L."/>
            <person name="Shu S."/>
            <person name="Stevenson D.W."/>
            <person name="Thummler F."/>
            <person name="Tillich M."/>
            <person name="Villarreal Aguilar J.C."/>
            <person name="Widiez T."/>
            <person name="Wong G.K."/>
            <person name="Wymore A."/>
            <person name="Zhang Y."/>
            <person name="Zimmer A.D."/>
            <person name="Quatrano R.S."/>
            <person name="Mayer K.F.X."/>
            <person name="Goodstein D."/>
            <person name="Casacuberta J.M."/>
            <person name="Vandepoele K."/>
            <person name="Reski R."/>
            <person name="Cuming A.C."/>
            <person name="Tuskan G.A."/>
            <person name="Maumus F."/>
            <person name="Salse J."/>
            <person name="Schmutz J."/>
            <person name="Rensing S.A."/>
        </authorList>
    </citation>
    <scope>NUCLEOTIDE SEQUENCE [LARGE SCALE GENOMIC DNA]</scope>
    <source>
        <strain evidence="11 12">cv. Gransden 2004</strain>
    </source>
</reference>
<protein>
    <submittedName>
        <fullName evidence="10 11">Uncharacterized protein</fullName>
    </submittedName>
</protein>
<dbReference type="SUPFAM" id="SSF46689">
    <property type="entry name" value="Homeodomain-like"/>
    <property type="match status" value="1"/>
</dbReference>
<comment type="subcellular location">
    <subcellularLocation>
        <location evidence="1">Nucleus</location>
    </subcellularLocation>
</comment>
<dbReference type="OrthoDB" id="2143914at2759"/>
<feature type="domain" description="Myb-like" evidence="8">
    <location>
        <begin position="9"/>
        <end position="61"/>
    </location>
</feature>
<keyword evidence="5" id="KW-0804">Transcription</keyword>
<dbReference type="PROSITE" id="PS50090">
    <property type="entry name" value="MYB_LIKE"/>
    <property type="match status" value="2"/>
</dbReference>
<dbReference type="Pfam" id="PF00249">
    <property type="entry name" value="Myb_DNA-binding"/>
    <property type="match status" value="2"/>
</dbReference>
<dbReference type="FunFam" id="1.10.10.60:FF:000047">
    <property type="entry name" value="Myb transcription factor"/>
    <property type="match status" value="1"/>
</dbReference>
<evidence type="ECO:0000256" key="7">
    <source>
        <dbReference type="SAM" id="MobiDB-lite"/>
    </source>
</evidence>
<evidence type="ECO:0000259" key="9">
    <source>
        <dbReference type="PROSITE" id="PS51294"/>
    </source>
</evidence>
<dbReference type="FunFam" id="1.10.10.60:FF:000394">
    <property type="entry name" value="MYB transcription factor"/>
    <property type="match status" value="1"/>
</dbReference>
<dbReference type="InterPro" id="IPR051953">
    <property type="entry name" value="Plant_SW-associated_TFs"/>
</dbReference>
<feature type="region of interest" description="Disordered" evidence="7">
    <location>
        <begin position="138"/>
        <end position="157"/>
    </location>
</feature>
<evidence type="ECO:0000256" key="1">
    <source>
        <dbReference type="ARBA" id="ARBA00004123"/>
    </source>
</evidence>
<gene>
    <name evidence="11" type="primary">LOC112292244</name>
    <name evidence="10" type="ORF">PHYPA_019158</name>
</gene>
<evidence type="ECO:0000313" key="12">
    <source>
        <dbReference type="Proteomes" id="UP000006727"/>
    </source>
</evidence>
<dbReference type="KEGG" id="ppp:112292244"/>
<dbReference type="GeneID" id="112292244"/>
<evidence type="ECO:0000256" key="6">
    <source>
        <dbReference type="ARBA" id="ARBA00023242"/>
    </source>
</evidence>
<proteinExistence type="predicted"/>
<feature type="domain" description="HTH myb-type" evidence="9">
    <location>
        <begin position="9"/>
        <end position="65"/>
    </location>
</feature>
<keyword evidence="12" id="KW-1185">Reference proteome</keyword>
<evidence type="ECO:0000256" key="2">
    <source>
        <dbReference type="ARBA" id="ARBA00022737"/>
    </source>
</evidence>
<dbReference type="Proteomes" id="UP000006727">
    <property type="component" value="Chromosome 15"/>
</dbReference>
<dbReference type="Gramene" id="Pp3c15_1270V3.1">
    <property type="protein sequence ID" value="Pp3c15_1270V3.1"/>
    <property type="gene ID" value="Pp3c15_1270"/>
</dbReference>
<accession>A0A2K1JBH4</accession>
<evidence type="ECO:0000313" key="10">
    <source>
        <dbReference type="EMBL" id="PNR38880.1"/>
    </source>
</evidence>
<feature type="compositionally biased region" description="Polar residues" evidence="7">
    <location>
        <begin position="140"/>
        <end position="157"/>
    </location>
</feature>
<sequence length="622" mass="68924">MGRHSCCHKQKLKKGLWSPEEDDKLVRYITQHGHGCWSAVPKQAGLQRCGKSCRLRWINYLRPDLKRGVFSATEESLIIDWHAALGNRWSQIATQLPGRTDNEIKNFWNSCIKKKLRSMGIDPSTHKFVTPNPTLMEAGESSSSEINPTNNSHKSSTQLMAGGIDRAGEGNVRLRNKFKAQSTFLVPQTAQNIFNSSEDVMYNPTRSLIHRVSSQYSHAVGHLVDFNRVDLQAGHTPSMKLSTDNLLERLMVSGTSNDAGFSPTAPNLAESSPNHLQPESYDSARLVEVEQQSTTIPPVFNPVYWLLGQSGAATSSSSASVQVHLTCKGNKVHDRGTQQLDPQLSSFSDSPQYLSEMEPRLGPRSTHSDSSSLSPNPDFIPGGKFPGHASFVQDRGELSSITANLHQPGDTLQLGCRSGNDIYMSADLEHPERGLRRPYFWPEPNSCSTSNLSIEINHQTNRNHRALSPLGTNHLWQNRAGTDIPAISTVKRKCASVLPAKDVISDQHFSAKRATLICSPDDLLKRGAANPDCDVVMKLCDLQDQQQTCHNVHDRTRINTVGLDQVNHQLLAVTGPEVYVDNDPWQIVQTQDGAQGHSSFYHAPMVPIFRDLQRMAAVLDQI</sequence>
<dbReference type="GO" id="GO:0000976">
    <property type="term" value="F:transcription cis-regulatory region binding"/>
    <property type="evidence" value="ECO:0000318"/>
    <property type="project" value="GO_Central"/>
</dbReference>
<keyword evidence="2" id="KW-0677">Repeat</keyword>
<keyword evidence="4" id="KW-0238">DNA-binding</keyword>